<evidence type="ECO:0000256" key="1">
    <source>
        <dbReference type="SAM" id="Phobius"/>
    </source>
</evidence>
<name>A0ABQ6HRF8_9MICO</name>
<evidence type="ECO:0000313" key="3">
    <source>
        <dbReference type="Proteomes" id="UP001157109"/>
    </source>
</evidence>
<feature type="transmembrane region" description="Helical" evidence="1">
    <location>
        <begin position="147"/>
        <end position="167"/>
    </location>
</feature>
<gene>
    <name evidence="2" type="ORF">GCM10025862_29320</name>
</gene>
<organism evidence="2 3">
    <name type="scientific">Arsenicicoccus piscis</name>
    <dbReference type="NCBI Taxonomy" id="673954"/>
    <lineage>
        <taxon>Bacteria</taxon>
        <taxon>Bacillati</taxon>
        <taxon>Actinomycetota</taxon>
        <taxon>Actinomycetes</taxon>
        <taxon>Micrococcales</taxon>
        <taxon>Intrasporangiaceae</taxon>
        <taxon>Arsenicicoccus</taxon>
    </lineage>
</organism>
<feature type="transmembrane region" description="Helical" evidence="1">
    <location>
        <begin position="88"/>
        <end position="110"/>
    </location>
</feature>
<reference evidence="3" key="1">
    <citation type="journal article" date="2019" name="Int. J. Syst. Evol. Microbiol.">
        <title>The Global Catalogue of Microorganisms (GCM) 10K type strain sequencing project: providing services to taxonomists for standard genome sequencing and annotation.</title>
        <authorList>
            <consortium name="The Broad Institute Genomics Platform"/>
            <consortium name="The Broad Institute Genome Sequencing Center for Infectious Disease"/>
            <person name="Wu L."/>
            <person name="Ma J."/>
        </authorList>
    </citation>
    <scope>NUCLEOTIDE SEQUENCE [LARGE SCALE GENOMIC DNA]</scope>
    <source>
        <strain evidence="3">NBRC 105830</strain>
    </source>
</reference>
<accession>A0ABQ6HRF8</accession>
<dbReference type="EMBL" id="BSUJ01000001">
    <property type="protein sequence ID" value="GMA20911.1"/>
    <property type="molecule type" value="Genomic_DNA"/>
</dbReference>
<keyword evidence="3" id="KW-1185">Reference proteome</keyword>
<keyword evidence="1" id="KW-1133">Transmembrane helix</keyword>
<feature type="transmembrane region" description="Helical" evidence="1">
    <location>
        <begin position="122"/>
        <end position="141"/>
    </location>
</feature>
<dbReference type="Proteomes" id="UP001157109">
    <property type="component" value="Unassembled WGS sequence"/>
</dbReference>
<dbReference type="RefSeq" id="WP_284284731.1">
    <property type="nucleotide sequence ID" value="NZ_BSUJ01000001.1"/>
</dbReference>
<sequence>MLSKASPGAFDVTTHATAEEAADAIRDREAIGGLSVAPTGLTVQTAAGAGAPYSALLKGIGAHLAASGQHVTYSELAPLPQDDPAGSAVTTLGLPLIFGGMASAAALVLAYRGTGLGRLAGVLAISALGGLAATAILQLGFGVLEGSYWLTAAAVAAGIAAISATVVGLGSLLGAAGIGLGAVLMLFVANPLSGLATGPAWLPQPWGEIGQYLPVGAAGTAIRSAAYFDGAGAAHAWLVLAAWIAVGAALTLIPRRRPEETA</sequence>
<feature type="transmembrane region" description="Helical" evidence="1">
    <location>
        <begin position="172"/>
        <end position="192"/>
    </location>
</feature>
<keyword evidence="1" id="KW-0472">Membrane</keyword>
<comment type="caution">
    <text evidence="2">The sequence shown here is derived from an EMBL/GenBank/DDBJ whole genome shotgun (WGS) entry which is preliminary data.</text>
</comment>
<proteinExistence type="predicted"/>
<evidence type="ECO:0008006" key="4">
    <source>
        <dbReference type="Google" id="ProtNLM"/>
    </source>
</evidence>
<protein>
    <recommendedName>
        <fullName evidence="4">ABC transporter permease</fullName>
    </recommendedName>
</protein>
<evidence type="ECO:0000313" key="2">
    <source>
        <dbReference type="EMBL" id="GMA20911.1"/>
    </source>
</evidence>
<keyword evidence="1" id="KW-0812">Transmembrane</keyword>
<feature type="transmembrane region" description="Helical" evidence="1">
    <location>
        <begin position="234"/>
        <end position="253"/>
    </location>
</feature>